<protein>
    <submittedName>
        <fullName evidence="15">Trichodiene oxygenase</fullName>
    </submittedName>
</protein>
<feature type="binding site" description="axial binding residue" evidence="12">
    <location>
        <position position="434"/>
    </location>
    <ligand>
        <name>heme</name>
        <dbReference type="ChEBI" id="CHEBI:30413"/>
    </ligand>
    <ligandPart>
        <name>Fe</name>
        <dbReference type="ChEBI" id="CHEBI:18248"/>
    </ligandPart>
</feature>
<dbReference type="CDD" id="cd11062">
    <property type="entry name" value="CYP58-like"/>
    <property type="match status" value="1"/>
</dbReference>
<dbReference type="InterPro" id="IPR036396">
    <property type="entry name" value="Cyt_P450_sf"/>
</dbReference>
<dbReference type="GO" id="GO:0020037">
    <property type="term" value="F:heme binding"/>
    <property type="evidence" value="ECO:0007669"/>
    <property type="project" value="InterPro"/>
</dbReference>
<evidence type="ECO:0000256" key="5">
    <source>
        <dbReference type="ARBA" id="ARBA00022692"/>
    </source>
</evidence>
<dbReference type="InterPro" id="IPR050121">
    <property type="entry name" value="Cytochrome_P450_monoxygenase"/>
</dbReference>
<gene>
    <name evidence="15" type="ORF">AB675_11332</name>
</gene>
<dbReference type="GO" id="GO:0005506">
    <property type="term" value="F:iron ion binding"/>
    <property type="evidence" value="ECO:0007669"/>
    <property type="project" value="InterPro"/>
</dbReference>
<comment type="similarity">
    <text evidence="3 13">Belongs to the cytochrome P450 family.</text>
</comment>
<keyword evidence="11 14" id="KW-0472">Membrane</keyword>
<evidence type="ECO:0000256" key="4">
    <source>
        <dbReference type="ARBA" id="ARBA00022617"/>
    </source>
</evidence>
<dbReference type="PRINTS" id="PR00463">
    <property type="entry name" value="EP450I"/>
</dbReference>
<proteinExistence type="inferred from homology"/>
<keyword evidence="10 13" id="KW-0503">Monooxygenase</keyword>
<evidence type="ECO:0000256" key="1">
    <source>
        <dbReference type="ARBA" id="ARBA00001971"/>
    </source>
</evidence>
<keyword evidence="4 12" id="KW-0349">Heme</keyword>
<evidence type="ECO:0000256" key="12">
    <source>
        <dbReference type="PIRSR" id="PIRSR602401-1"/>
    </source>
</evidence>
<evidence type="ECO:0000256" key="14">
    <source>
        <dbReference type="SAM" id="Phobius"/>
    </source>
</evidence>
<dbReference type="InterPro" id="IPR002401">
    <property type="entry name" value="Cyt_P450_E_grp-I"/>
</dbReference>
<dbReference type="PANTHER" id="PTHR24305:SF157">
    <property type="entry name" value="N-ACETYLTRYPTOPHAN 6-HYDROXYLASE IVOC-RELATED"/>
    <property type="match status" value="1"/>
</dbReference>
<evidence type="ECO:0000256" key="6">
    <source>
        <dbReference type="ARBA" id="ARBA00022723"/>
    </source>
</evidence>
<dbReference type="OrthoDB" id="3945418at2759"/>
<keyword evidence="5 14" id="KW-0812">Transmembrane</keyword>
<comment type="caution">
    <text evidence="15">The sequence shown here is derived from an EMBL/GenBank/DDBJ whole genome shotgun (WGS) entry which is preliminary data.</text>
</comment>
<dbReference type="AlphaFoldDB" id="A0A0N1HAW5"/>
<dbReference type="RefSeq" id="XP_017999996.1">
    <property type="nucleotide sequence ID" value="XM_018140168.1"/>
</dbReference>
<evidence type="ECO:0000256" key="11">
    <source>
        <dbReference type="ARBA" id="ARBA00023136"/>
    </source>
</evidence>
<evidence type="ECO:0000313" key="16">
    <source>
        <dbReference type="Proteomes" id="UP000038010"/>
    </source>
</evidence>
<evidence type="ECO:0000313" key="15">
    <source>
        <dbReference type="EMBL" id="KPI40033.1"/>
    </source>
</evidence>
<keyword evidence="9 12" id="KW-0408">Iron</keyword>
<name>A0A0N1HAW5_9EURO</name>
<sequence length="490" mass="54851">MAEVTSHLTKPSTLLSALLAFITYGIVLAIYRLYFSPLAKFPGPKLAAATAWYEFYFDCICHGRYFLEVKKAHAKYGPIVRITPWELHIDDPSYYGTLYAGGPRDKYSLFSKMLVAPSKHEPILQHAEVRSLEPDIQNLVDKLCVRFNEQKGKGPINTQHAYSCFSTDVISDYALGSGFNYLDSNDFVPDWSDTLSGIAEASAWFKPFPQLLGLLQSAPQGLVSRMNPGMGLMFAFQRRCAVLINSIIAARESEDDSKAVDKFGRPTLFHHVVNSDLPPSERGLERLAQEAQATIGAGAETVSKTLAWTTYHLLANPEILAKMKEELNRLDPECKAGTVELEKMPYVTSVMLEGLRTSYGVSGRLQRIAPDPLQYGEYTIPAGTPVGMSSVLVHDREDIFPEPRTFRPERWLDPADRRRLEPYMVAFSKGSRACLGINLARAELLLALSNVFRKVNFELYETTKEDVTIQHEIFLPFPKKGSKGVRVLVV</sequence>
<dbReference type="STRING" id="1664694.A0A0N1HAW5"/>
<feature type="transmembrane region" description="Helical" evidence="14">
    <location>
        <begin position="14"/>
        <end position="35"/>
    </location>
</feature>
<evidence type="ECO:0000256" key="9">
    <source>
        <dbReference type="ARBA" id="ARBA00023004"/>
    </source>
</evidence>
<accession>A0A0N1HAW5</accession>
<organism evidence="15 16">
    <name type="scientific">Cyphellophora attinorum</name>
    <dbReference type="NCBI Taxonomy" id="1664694"/>
    <lineage>
        <taxon>Eukaryota</taxon>
        <taxon>Fungi</taxon>
        <taxon>Dikarya</taxon>
        <taxon>Ascomycota</taxon>
        <taxon>Pezizomycotina</taxon>
        <taxon>Eurotiomycetes</taxon>
        <taxon>Chaetothyriomycetidae</taxon>
        <taxon>Chaetothyriales</taxon>
        <taxon>Cyphellophoraceae</taxon>
        <taxon>Cyphellophora</taxon>
    </lineage>
</organism>
<evidence type="ECO:0000256" key="8">
    <source>
        <dbReference type="ARBA" id="ARBA00023002"/>
    </source>
</evidence>
<dbReference type="Proteomes" id="UP000038010">
    <property type="component" value="Unassembled WGS sequence"/>
</dbReference>
<evidence type="ECO:0000256" key="10">
    <source>
        <dbReference type="ARBA" id="ARBA00023033"/>
    </source>
</evidence>
<comment type="cofactor">
    <cofactor evidence="1 12">
        <name>heme</name>
        <dbReference type="ChEBI" id="CHEBI:30413"/>
    </cofactor>
</comment>
<dbReference type="PROSITE" id="PS00086">
    <property type="entry name" value="CYTOCHROME_P450"/>
    <property type="match status" value="1"/>
</dbReference>
<keyword evidence="7 14" id="KW-1133">Transmembrane helix</keyword>
<dbReference type="GO" id="GO:0004497">
    <property type="term" value="F:monooxygenase activity"/>
    <property type="evidence" value="ECO:0007669"/>
    <property type="project" value="UniProtKB-KW"/>
</dbReference>
<keyword evidence="16" id="KW-1185">Reference proteome</keyword>
<dbReference type="Gene3D" id="1.10.630.10">
    <property type="entry name" value="Cytochrome P450"/>
    <property type="match status" value="1"/>
</dbReference>
<dbReference type="PRINTS" id="PR00385">
    <property type="entry name" value="P450"/>
</dbReference>
<dbReference type="InterPro" id="IPR017972">
    <property type="entry name" value="Cyt_P450_CS"/>
</dbReference>
<dbReference type="Pfam" id="PF00067">
    <property type="entry name" value="p450"/>
    <property type="match status" value="1"/>
</dbReference>
<dbReference type="EMBL" id="LFJN01000013">
    <property type="protein sequence ID" value="KPI40033.1"/>
    <property type="molecule type" value="Genomic_DNA"/>
</dbReference>
<keyword evidence="8 13" id="KW-0560">Oxidoreductase</keyword>
<reference evidence="15 16" key="1">
    <citation type="submission" date="2015-06" db="EMBL/GenBank/DDBJ databases">
        <title>Draft genome of the ant-associated black yeast Phialophora attae CBS 131958.</title>
        <authorList>
            <person name="Moreno L.F."/>
            <person name="Stielow B.J."/>
            <person name="de Hoog S."/>
            <person name="Vicente V.A."/>
            <person name="Weiss V.A."/>
            <person name="de Vries M."/>
            <person name="Cruz L.M."/>
            <person name="Souza E.M."/>
        </authorList>
    </citation>
    <scope>NUCLEOTIDE SEQUENCE [LARGE SCALE GENOMIC DNA]</scope>
    <source>
        <strain evidence="15 16">CBS 131958</strain>
    </source>
</reference>
<dbReference type="SUPFAM" id="SSF48264">
    <property type="entry name" value="Cytochrome P450"/>
    <property type="match status" value="1"/>
</dbReference>
<dbReference type="InterPro" id="IPR001128">
    <property type="entry name" value="Cyt_P450"/>
</dbReference>
<keyword evidence="6 12" id="KW-0479">Metal-binding</keyword>
<dbReference type="GO" id="GO:0016020">
    <property type="term" value="C:membrane"/>
    <property type="evidence" value="ECO:0007669"/>
    <property type="project" value="UniProtKB-SubCell"/>
</dbReference>
<dbReference type="FunFam" id="1.10.630.10:FF:000069">
    <property type="entry name" value="Cytochrome P450, putative (Eurofung)"/>
    <property type="match status" value="1"/>
</dbReference>
<comment type="subcellular location">
    <subcellularLocation>
        <location evidence="2">Membrane</location>
        <topology evidence="2">Single-pass membrane protein</topology>
    </subcellularLocation>
</comment>
<evidence type="ECO:0000256" key="13">
    <source>
        <dbReference type="RuleBase" id="RU000461"/>
    </source>
</evidence>
<dbReference type="PANTHER" id="PTHR24305">
    <property type="entry name" value="CYTOCHROME P450"/>
    <property type="match status" value="1"/>
</dbReference>
<evidence type="ECO:0000256" key="7">
    <source>
        <dbReference type="ARBA" id="ARBA00022989"/>
    </source>
</evidence>
<evidence type="ECO:0000256" key="2">
    <source>
        <dbReference type="ARBA" id="ARBA00004167"/>
    </source>
</evidence>
<evidence type="ECO:0000256" key="3">
    <source>
        <dbReference type="ARBA" id="ARBA00010617"/>
    </source>
</evidence>
<dbReference type="GeneID" id="28732048"/>
<dbReference type="GO" id="GO:0016705">
    <property type="term" value="F:oxidoreductase activity, acting on paired donors, with incorporation or reduction of molecular oxygen"/>
    <property type="evidence" value="ECO:0007669"/>
    <property type="project" value="InterPro"/>
</dbReference>
<dbReference type="VEuPathDB" id="FungiDB:AB675_11332"/>